<dbReference type="GO" id="GO:0003677">
    <property type="term" value="F:DNA binding"/>
    <property type="evidence" value="ECO:0007669"/>
    <property type="project" value="UniProtKB-KW"/>
</dbReference>
<evidence type="ECO:0000256" key="2">
    <source>
        <dbReference type="ARBA" id="ARBA00023125"/>
    </source>
</evidence>
<dbReference type="InterPro" id="IPR014710">
    <property type="entry name" value="RmlC-like_jellyroll"/>
</dbReference>
<sequence length="227" mass="26610">MADIKPIYVNHLLSEVEKLTLDDKITVKLSKKMYLTRESYLESHVYILIEGVVIMSLLGTNGENVNISYMNKPGIVTLFREEDEGLVNQPYDVKVDSNTATFYRVNRLTFWKLVNKDEILNQYVKMYYRQRINANVERMEYMGSSKVDQVGEFLYRCIKLFGVKNNINGEILINHKITHQTIGDFCGIKSRSSVTRIMNKLVIQNLIEQKMRLILIKDVEYFEKYAR</sequence>
<dbReference type="Gene3D" id="1.10.10.10">
    <property type="entry name" value="Winged helix-like DNA-binding domain superfamily/Winged helix DNA-binding domain"/>
    <property type="match status" value="1"/>
</dbReference>
<evidence type="ECO:0000256" key="1">
    <source>
        <dbReference type="ARBA" id="ARBA00023015"/>
    </source>
</evidence>
<name>A0A7H1MLV0_9LACO</name>
<evidence type="ECO:0000313" key="5">
    <source>
        <dbReference type="EMBL" id="QNT64436.1"/>
    </source>
</evidence>
<dbReference type="AlphaFoldDB" id="A0A7H1MLV0"/>
<dbReference type="Gene3D" id="2.60.120.10">
    <property type="entry name" value="Jelly Rolls"/>
    <property type="match status" value="1"/>
</dbReference>
<dbReference type="SUPFAM" id="SSF51206">
    <property type="entry name" value="cAMP-binding domain-like"/>
    <property type="match status" value="1"/>
</dbReference>
<keyword evidence="2" id="KW-0238">DNA-binding</keyword>
<dbReference type="InterPro" id="IPR018490">
    <property type="entry name" value="cNMP-bd_dom_sf"/>
</dbReference>
<protein>
    <submittedName>
        <fullName evidence="5">Crp/Fnr family transcriptional regulator</fullName>
    </submittedName>
</protein>
<keyword evidence="1" id="KW-0805">Transcription regulation</keyword>
<reference evidence="5 6" key="1">
    <citation type="submission" date="2019-08" db="EMBL/GenBank/DDBJ databases">
        <authorList>
            <person name="Chang H.C."/>
            <person name="Mun S.Y."/>
        </authorList>
    </citation>
    <scope>NUCLEOTIDE SEQUENCE [LARGE SCALE GENOMIC DNA]</scope>
    <source>
        <strain evidence="5 6">SK</strain>
    </source>
</reference>
<gene>
    <name evidence="5" type="ORF">FY536_03685</name>
</gene>
<evidence type="ECO:0000313" key="6">
    <source>
        <dbReference type="Proteomes" id="UP000516446"/>
    </source>
</evidence>
<keyword evidence="6" id="KW-1185">Reference proteome</keyword>
<dbReference type="InterPro" id="IPR012318">
    <property type="entry name" value="HTH_CRP"/>
</dbReference>
<dbReference type="RefSeq" id="WP_190275603.1">
    <property type="nucleotide sequence ID" value="NZ_CP043431.1"/>
</dbReference>
<proteinExistence type="predicted"/>
<evidence type="ECO:0000256" key="3">
    <source>
        <dbReference type="ARBA" id="ARBA00023163"/>
    </source>
</evidence>
<accession>A0A7H1MLV0</accession>
<dbReference type="PROSITE" id="PS51063">
    <property type="entry name" value="HTH_CRP_2"/>
    <property type="match status" value="1"/>
</dbReference>
<dbReference type="Proteomes" id="UP000516446">
    <property type="component" value="Chromosome"/>
</dbReference>
<dbReference type="Pfam" id="PF13545">
    <property type="entry name" value="HTH_Crp_2"/>
    <property type="match status" value="1"/>
</dbReference>
<dbReference type="InterPro" id="IPR036388">
    <property type="entry name" value="WH-like_DNA-bd_sf"/>
</dbReference>
<dbReference type="EMBL" id="CP043431">
    <property type="protein sequence ID" value="QNT64436.1"/>
    <property type="molecule type" value="Genomic_DNA"/>
</dbReference>
<dbReference type="SMART" id="SM00419">
    <property type="entry name" value="HTH_CRP"/>
    <property type="match status" value="1"/>
</dbReference>
<evidence type="ECO:0000259" key="4">
    <source>
        <dbReference type="PROSITE" id="PS51063"/>
    </source>
</evidence>
<feature type="domain" description="HTH crp-type" evidence="4">
    <location>
        <begin position="144"/>
        <end position="220"/>
    </location>
</feature>
<dbReference type="GO" id="GO:0006355">
    <property type="term" value="P:regulation of DNA-templated transcription"/>
    <property type="evidence" value="ECO:0007669"/>
    <property type="project" value="InterPro"/>
</dbReference>
<keyword evidence="3" id="KW-0804">Transcription</keyword>
<organism evidence="5 6">
    <name type="scientific">Weissella koreensis</name>
    <dbReference type="NCBI Taxonomy" id="165096"/>
    <lineage>
        <taxon>Bacteria</taxon>
        <taxon>Bacillati</taxon>
        <taxon>Bacillota</taxon>
        <taxon>Bacilli</taxon>
        <taxon>Lactobacillales</taxon>
        <taxon>Lactobacillaceae</taxon>
        <taxon>Weissella</taxon>
    </lineage>
</organism>
<dbReference type="SUPFAM" id="SSF46785">
    <property type="entry name" value="Winged helix' DNA-binding domain"/>
    <property type="match status" value="1"/>
</dbReference>
<dbReference type="InterPro" id="IPR036390">
    <property type="entry name" value="WH_DNA-bd_sf"/>
</dbReference>